<reference evidence="4 5" key="1">
    <citation type="submission" date="2013-06" db="EMBL/GenBank/DDBJ databases">
        <title>Draft genome sequence of Thauera terpenica.</title>
        <authorList>
            <person name="Liu B."/>
            <person name="Frostegard A.H."/>
            <person name="Shapleigh J.P."/>
        </authorList>
    </citation>
    <scope>NUCLEOTIDE SEQUENCE [LARGE SCALE GENOMIC DNA]</scope>
    <source>
        <strain evidence="4 5">58Eu</strain>
    </source>
</reference>
<dbReference type="PRINTS" id="PR00394">
    <property type="entry name" value="RHSPROTEIN"/>
</dbReference>
<sequence length="511" mass="54513">MPPHPRLCKDGVRGALTAYQYDAAGNRTRLTWPETAFYVTTTYDALNRPSAIQELGTTHLATYAYDDLSRRTTVTLGNGTTTSYGYSPQGALASLAHNLTGTAQDQTLTYTRNPVQEIVGQSWTNDLYQWTGYANGTQSYTANGLNQYTVAAGATLTHDAKGNLTGDGVWTYAFDADNKLKTAAKTGYSAALTYDAEGRLRRTTLAGTITDLAYDGVDLVAEYDGAGTLLRRYVHGPGVDEPLVWYEGSTTANKSWLYADHLGSIIGTANSAGTSTAIHSYGPFGEPNVTTGVRFRYTGQQYLGGLNLYYYKARFYSPALGRFLQTDPIGTADDLNLYAYVGNNPVNRFDPLGLSAVQSDQLNGGVGGLQLGASFTGERIQVAYCIPCVPPAASAVGQAATAVGGLAAGWWLGSKANAIYNESDNEAGNGTGSSGQRPSKTPNTGTPGSTVVNPGSGQERKYGSDGKPEYDIDRDHDHGQGMPHAHNWDRGSNGEPIRGPGVPISPWPRDR</sequence>
<feature type="region of interest" description="Disordered" evidence="2">
    <location>
        <begin position="423"/>
        <end position="511"/>
    </location>
</feature>
<dbReference type="NCBIfam" id="TIGR03696">
    <property type="entry name" value="Rhs_assc_core"/>
    <property type="match status" value="1"/>
</dbReference>
<name>S9ZKE7_9RHOO</name>
<feature type="domain" description="Teneurin-like YD-shell" evidence="3">
    <location>
        <begin position="145"/>
        <end position="346"/>
    </location>
</feature>
<evidence type="ECO:0000256" key="2">
    <source>
        <dbReference type="SAM" id="MobiDB-lite"/>
    </source>
</evidence>
<dbReference type="InterPro" id="IPR056823">
    <property type="entry name" value="TEN-like_YD-shell"/>
</dbReference>
<organism evidence="4 5">
    <name type="scientific">Thauera terpenica 58Eu</name>
    <dbReference type="NCBI Taxonomy" id="1348657"/>
    <lineage>
        <taxon>Bacteria</taxon>
        <taxon>Pseudomonadati</taxon>
        <taxon>Pseudomonadota</taxon>
        <taxon>Betaproteobacteria</taxon>
        <taxon>Rhodocyclales</taxon>
        <taxon>Zoogloeaceae</taxon>
        <taxon>Thauera</taxon>
    </lineage>
</organism>
<gene>
    <name evidence="4" type="ORF">M622_19345</name>
</gene>
<dbReference type="eggNOG" id="COG3209">
    <property type="taxonomic scope" value="Bacteria"/>
</dbReference>
<accession>S9ZKE7</accession>
<dbReference type="PANTHER" id="PTHR32305:SF15">
    <property type="entry name" value="PROTEIN RHSA-RELATED"/>
    <property type="match status" value="1"/>
</dbReference>
<evidence type="ECO:0000256" key="1">
    <source>
        <dbReference type="ARBA" id="ARBA00022737"/>
    </source>
</evidence>
<evidence type="ECO:0000313" key="5">
    <source>
        <dbReference type="Proteomes" id="UP000015455"/>
    </source>
</evidence>
<dbReference type="InterPro" id="IPR050708">
    <property type="entry name" value="T6SS_VgrG/RHS"/>
</dbReference>
<feature type="compositionally biased region" description="Basic and acidic residues" evidence="2">
    <location>
        <begin position="458"/>
        <end position="479"/>
    </location>
</feature>
<protein>
    <recommendedName>
        <fullName evidence="3">Teneurin-like YD-shell domain-containing protein</fullName>
    </recommendedName>
</protein>
<feature type="compositionally biased region" description="Polar residues" evidence="2">
    <location>
        <begin position="423"/>
        <end position="456"/>
    </location>
</feature>
<dbReference type="Pfam" id="PF25023">
    <property type="entry name" value="TEN_YD-shell"/>
    <property type="match status" value="1"/>
</dbReference>
<dbReference type="PANTHER" id="PTHR32305">
    <property type="match status" value="1"/>
</dbReference>
<evidence type="ECO:0000313" key="4">
    <source>
        <dbReference type="EMBL" id="EPZ13967.1"/>
    </source>
</evidence>
<keyword evidence="1" id="KW-0677">Repeat</keyword>
<dbReference type="EMBL" id="ATJV01000109">
    <property type="protein sequence ID" value="EPZ13967.1"/>
    <property type="molecule type" value="Genomic_DNA"/>
</dbReference>
<comment type="caution">
    <text evidence="4">The sequence shown here is derived from an EMBL/GenBank/DDBJ whole genome shotgun (WGS) entry which is preliminary data.</text>
</comment>
<keyword evidence="5" id="KW-1185">Reference proteome</keyword>
<dbReference type="Proteomes" id="UP000015455">
    <property type="component" value="Unassembled WGS sequence"/>
</dbReference>
<dbReference type="AlphaFoldDB" id="S9ZKE7"/>
<proteinExistence type="predicted"/>
<dbReference type="STRING" id="1348657.M622_19345"/>
<dbReference type="PATRIC" id="fig|1348657.5.peg.3546"/>
<dbReference type="Gene3D" id="2.180.10.10">
    <property type="entry name" value="RHS repeat-associated core"/>
    <property type="match status" value="2"/>
</dbReference>
<dbReference type="InterPro" id="IPR022385">
    <property type="entry name" value="Rhs_assc_core"/>
</dbReference>
<evidence type="ECO:0000259" key="3">
    <source>
        <dbReference type="Pfam" id="PF25023"/>
    </source>
</evidence>